<organism evidence="1 2">
    <name type="scientific">Azospirillum baldaniorum</name>
    <dbReference type="NCBI Taxonomy" id="1064539"/>
    <lineage>
        <taxon>Bacteria</taxon>
        <taxon>Pseudomonadati</taxon>
        <taxon>Pseudomonadota</taxon>
        <taxon>Alphaproteobacteria</taxon>
        <taxon>Rhodospirillales</taxon>
        <taxon>Azospirillaceae</taxon>
        <taxon>Azospirillum</taxon>
    </lineage>
</organism>
<name>A0A9P1NRI9_9PROT</name>
<evidence type="ECO:0000313" key="1">
    <source>
        <dbReference type="EMBL" id="CCD02913.1"/>
    </source>
</evidence>
<geneLocation type="plasmid" evidence="1 2">
    <name>AZOBR_p3</name>
</geneLocation>
<dbReference type="Proteomes" id="UP000007319">
    <property type="component" value="Plasmid AZOBR_p3"/>
</dbReference>
<gene>
    <name evidence="1" type="ORF">AZOBR_p340151</name>
</gene>
<reference evidence="1 2" key="1">
    <citation type="journal article" date="2011" name="PLoS Genet.">
        <title>Azospirillum genomes reveal transition of bacteria from aquatic to terrestrial environments.</title>
        <authorList>
            <person name="Wisniewski-Dye F."/>
            <person name="Borziak K."/>
            <person name="Khalsa-Moyers G."/>
            <person name="Alexandre G."/>
            <person name="Sukharnikov L.O."/>
            <person name="Wuichet K."/>
            <person name="Hurst G.B."/>
            <person name="McDonald W.H."/>
            <person name="Robertson J.S."/>
            <person name="Barbe V."/>
            <person name="Calteau A."/>
            <person name="Rouy Z."/>
            <person name="Mangenot S."/>
            <person name="Prigent-Combaret C."/>
            <person name="Normand P."/>
            <person name="Boyer M."/>
            <person name="Siguier P."/>
            <person name="Dessaux Y."/>
            <person name="Elmerich C."/>
            <person name="Condemine G."/>
            <person name="Krishnen G."/>
            <person name="Kennedy I."/>
            <person name="Paterson A.H."/>
            <person name="Gonzalez V."/>
            <person name="Mavingui P."/>
            <person name="Zhulin I.B."/>
        </authorList>
    </citation>
    <scope>NUCLEOTIDE SEQUENCE [LARGE SCALE GENOMIC DNA]</scope>
    <source>
        <strain evidence="1 2">Sp245</strain>
    </source>
</reference>
<accession>A0A9P1NRI9</accession>
<proteinExistence type="predicted"/>
<sequence>MTPAMLSLLRATPGQRDVQGARLPSIAERAGLDLPEAKAVMQALTGGGFVNQQRVPRDFLYFRTPEGDAAAAGGV</sequence>
<keyword evidence="1" id="KW-0614">Plasmid</keyword>
<protein>
    <submittedName>
        <fullName evidence="1">Uncharacterized protein</fullName>
    </submittedName>
</protein>
<dbReference type="RefSeq" id="WP_014199425.1">
    <property type="nucleotide sequence ID" value="NC_016595.1"/>
</dbReference>
<evidence type="ECO:0000313" key="2">
    <source>
        <dbReference type="Proteomes" id="UP000007319"/>
    </source>
</evidence>
<keyword evidence="2" id="KW-1185">Reference proteome</keyword>
<dbReference type="KEGG" id="abs:AZOBR_p340151"/>
<dbReference type="AlphaFoldDB" id="A0A9P1NRI9"/>
<dbReference type="EMBL" id="HE577330">
    <property type="protein sequence ID" value="CCD02913.1"/>
    <property type="molecule type" value="Genomic_DNA"/>
</dbReference>